<gene>
    <name evidence="2" type="ORF">H1D33_03405</name>
</gene>
<keyword evidence="3" id="KW-1185">Reference proteome</keyword>
<reference evidence="2 3" key="1">
    <citation type="submission" date="2020-07" db="EMBL/GenBank/DDBJ databases">
        <title>A new Micromonospora strain with potent antibiotic activity isolated from the microbiome of a mid-Atlantic deep-sea sponge.</title>
        <authorList>
            <person name="Back C.R."/>
            <person name="Stennett H.L."/>
            <person name="Williams S.E."/>
            <person name="Wang L."/>
            <person name="Ojeda Gomez J."/>
            <person name="Abdulle O.M."/>
            <person name="Duffy T."/>
            <person name="Hendry K.R."/>
            <person name="Powell D."/>
            <person name="Stach J.E."/>
            <person name="Essex-Lopresti A.E."/>
            <person name="Willis C.L."/>
            <person name="Curnow P."/>
            <person name="Race P.R."/>
        </authorList>
    </citation>
    <scope>NUCLEOTIDE SEQUENCE [LARGE SCALE GENOMIC DNA]</scope>
    <source>
        <strain evidence="2 3">28ISP2-46</strain>
    </source>
</reference>
<evidence type="ECO:0000313" key="3">
    <source>
        <dbReference type="Proteomes" id="UP000510844"/>
    </source>
</evidence>
<proteinExistence type="predicted"/>
<dbReference type="EMBL" id="CP059322">
    <property type="protein sequence ID" value="QLQ37953.1"/>
    <property type="molecule type" value="Genomic_DNA"/>
</dbReference>
<protein>
    <submittedName>
        <fullName evidence="2">Uncharacterized protein</fullName>
    </submittedName>
</protein>
<feature type="compositionally biased region" description="Gly residues" evidence="1">
    <location>
        <begin position="161"/>
        <end position="172"/>
    </location>
</feature>
<dbReference type="Proteomes" id="UP000510844">
    <property type="component" value="Chromosome"/>
</dbReference>
<evidence type="ECO:0000313" key="2">
    <source>
        <dbReference type="EMBL" id="QLQ37953.1"/>
    </source>
</evidence>
<accession>A0A7L6B7I0</accession>
<reference evidence="3" key="2">
    <citation type="journal article" date="2021" name="Mar. Drugs">
        <title>A New Micromonospora Strain with Antibiotic Activity Isolated from the Microbiome of a Mid-Atlantic Deep-Sea Sponge.</title>
        <authorList>
            <person name="Back C.R."/>
            <person name="Stennett H.L."/>
            <person name="Williams S.E."/>
            <person name="Wang L."/>
            <person name="Ojeda Gomez J."/>
            <person name="Abdulle O.M."/>
            <person name="Duffy T."/>
            <person name="Neal C."/>
            <person name="Mantell J."/>
            <person name="Jepson M.A."/>
            <person name="Hendry K.R."/>
            <person name="Powell D."/>
            <person name="Stach J.E.M."/>
            <person name="Essex-Lopresti A.E."/>
            <person name="Willis C.L."/>
            <person name="Curnow P."/>
            <person name="Race P.R."/>
        </authorList>
    </citation>
    <scope>NUCLEOTIDE SEQUENCE [LARGE SCALE GENOMIC DNA]</scope>
    <source>
        <strain evidence="3">28ISP2-46</strain>
    </source>
</reference>
<dbReference type="AlphaFoldDB" id="A0A7L6B7I0"/>
<feature type="region of interest" description="Disordered" evidence="1">
    <location>
        <begin position="100"/>
        <end position="185"/>
    </location>
</feature>
<organism evidence="2 3">
    <name type="scientific">Micromonospora robiginosa</name>
    <dbReference type="NCBI Taxonomy" id="2749844"/>
    <lineage>
        <taxon>Bacteria</taxon>
        <taxon>Bacillati</taxon>
        <taxon>Actinomycetota</taxon>
        <taxon>Actinomycetes</taxon>
        <taxon>Micromonosporales</taxon>
        <taxon>Micromonosporaceae</taxon>
        <taxon>Micromonospora</taxon>
    </lineage>
</organism>
<name>A0A7L6B7I0_9ACTN</name>
<evidence type="ECO:0000256" key="1">
    <source>
        <dbReference type="SAM" id="MobiDB-lite"/>
    </source>
</evidence>
<sequence>MRPLDESARAWVDLQLILMRRHASKASEASAKWNQLNDELMAKFRAEGRTDQQIAGIKGVNLALNDQYAAYAFHAGKAQLHAAVLQAELAARQMLDADDDPAGLRYSRDDEPPTMPVPPGVDGLSITGRPARPTNSPAGYTETRTRRLSRPGSNQPSAPVGGQGVGGQGVAGLGRPATPAPGGAR</sequence>